<gene>
    <name evidence="1" type="ORF">ThimaDRAFT_4502</name>
</gene>
<dbReference type="STRING" id="768671.ThimaDRAFT_4502"/>
<dbReference type="AlphaFoldDB" id="F9UHU9"/>
<dbReference type="Proteomes" id="UP000005459">
    <property type="component" value="Unassembled WGS sequence"/>
</dbReference>
<reference evidence="1 2" key="1">
    <citation type="submission" date="2011-06" db="EMBL/GenBank/DDBJ databases">
        <title>The draft genome of Thiocapsa marina 5811.</title>
        <authorList>
            <consortium name="US DOE Joint Genome Institute (JGI-PGF)"/>
            <person name="Lucas S."/>
            <person name="Han J."/>
            <person name="Cheng J.-F."/>
            <person name="Goodwin L."/>
            <person name="Pitluck S."/>
            <person name="Peters L."/>
            <person name="Land M.L."/>
            <person name="Hauser L."/>
            <person name="Vogl K."/>
            <person name="Liu Z."/>
            <person name="Imhoff J."/>
            <person name="Thiel V."/>
            <person name="Frigaard N.-U."/>
            <person name="Bryant D."/>
            <person name="Woyke T.J."/>
        </authorList>
    </citation>
    <scope>NUCLEOTIDE SEQUENCE [LARGE SCALE GENOMIC DNA]</scope>
    <source>
        <strain evidence="1 2">5811</strain>
    </source>
</reference>
<evidence type="ECO:0000313" key="2">
    <source>
        <dbReference type="Proteomes" id="UP000005459"/>
    </source>
</evidence>
<protein>
    <submittedName>
        <fullName evidence="1">Uncharacterized protein</fullName>
    </submittedName>
</protein>
<organism evidence="1 2">
    <name type="scientific">Thiocapsa marina 5811</name>
    <dbReference type="NCBI Taxonomy" id="768671"/>
    <lineage>
        <taxon>Bacteria</taxon>
        <taxon>Pseudomonadati</taxon>
        <taxon>Pseudomonadota</taxon>
        <taxon>Gammaproteobacteria</taxon>
        <taxon>Chromatiales</taxon>
        <taxon>Chromatiaceae</taxon>
        <taxon>Thiocapsa</taxon>
    </lineage>
</organism>
<dbReference type="RefSeq" id="WP_007195373.1">
    <property type="nucleotide sequence ID" value="NZ_AFWV01000020.1"/>
</dbReference>
<dbReference type="eggNOG" id="ENOG502Z7NV">
    <property type="taxonomic scope" value="Bacteria"/>
</dbReference>
<dbReference type="PATRIC" id="fig|768671.3.peg.4747"/>
<evidence type="ECO:0000313" key="1">
    <source>
        <dbReference type="EMBL" id="EGV16275.1"/>
    </source>
</evidence>
<sequence>MNELGELRPSQLIFTFGVGALVDLPNLSVIVLGLDDWDIRYCKEIEEDRLVAAVQKRLGAQMGRLYLPPIKLDSMDQDPAAPAVGVPVAPFPRWMRCPLCNTLATVESGVFKLIQDPYRPDRTEYVHQGCLKSVGSRAPSVLPVRFCWPVARGT</sequence>
<dbReference type="EMBL" id="AFWV01000020">
    <property type="protein sequence ID" value="EGV16275.1"/>
    <property type="molecule type" value="Genomic_DNA"/>
</dbReference>
<keyword evidence="2" id="KW-1185">Reference proteome</keyword>
<proteinExistence type="predicted"/>
<accession>F9UHU9</accession>
<name>F9UHU9_9GAMM</name>